<organism evidence="8 9">
    <name type="scientific">Paenibacillus motobuensis</name>
    <dbReference type="NCBI Taxonomy" id="295324"/>
    <lineage>
        <taxon>Bacteria</taxon>
        <taxon>Bacillati</taxon>
        <taxon>Bacillota</taxon>
        <taxon>Bacilli</taxon>
        <taxon>Bacillales</taxon>
        <taxon>Paenibacillaceae</taxon>
        <taxon>Paenibacillus</taxon>
    </lineage>
</organism>
<feature type="transmembrane region" description="Helical" evidence="6">
    <location>
        <begin position="109"/>
        <end position="130"/>
    </location>
</feature>
<dbReference type="PIRSF" id="PIRSF018968">
    <property type="entry name" value="ABC_permease_BceB"/>
    <property type="match status" value="1"/>
</dbReference>
<keyword evidence="9" id="KW-1185">Reference proteome</keyword>
<evidence type="ECO:0000256" key="5">
    <source>
        <dbReference type="ARBA" id="ARBA00023136"/>
    </source>
</evidence>
<evidence type="ECO:0000256" key="4">
    <source>
        <dbReference type="ARBA" id="ARBA00022989"/>
    </source>
</evidence>
<feature type="transmembrane region" description="Helical" evidence="6">
    <location>
        <begin position="538"/>
        <end position="566"/>
    </location>
</feature>
<dbReference type="InterPro" id="IPR052536">
    <property type="entry name" value="ABC-4_Integral_Memb_Prot"/>
</dbReference>
<feature type="transmembrane region" description="Helical" evidence="6">
    <location>
        <begin position="50"/>
        <end position="76"/>
    </location>
</feature>
<gene>
    <name evidence="8" type="ORF">GCM10008933_08690</name>
</gene>
<dbReference type="EMBL" id="BAAACX010000006">
    <property type="protein sequence ID" value="GAA0379779.1"/>
    <property type="molecule type" value="Genomic_DNA"/>
</dbReference>
<keyword evidence="3 6" id="KW-0812">Transmembrane</keyword>
<protein>
    <submittedName>
        <fullName evidence="8">ABC transporter permease</fullName>
    </submittedName>
</protein>
<evidence type="ECO:0000256" key="6">
    <source>
        <dbReference type="PIRNR" id="PIRNR018968"/>
    </source>
</evidence>
<keyword evidence="4 6" id="KW-1133">Transmembrane helix</keyword>
<keyword evidence="5 6" id="KW-0472">Membrane</keyword>
<comment type="caution">
    <text evidence="8">The sequence shown here is derived from an EMBL/GenBank/DDBJ whole genome shotgun (WGS) entry which is preliminary data.</text>
</comment>
<evidence type="ECO:0000313" key="8">
    <source>
        <dbReference type="EMBL" id="GAA0379779.1"/>
    </source>
</evidence>
<feature type="transmembrane region" description="Helical" evidence="6">
    <location>
        <begin position="17"/>
        <end position="38"/>
    </location>
</feature>
<sequence length="668" mass="76582">MLSKLTLRNVKRSSKDYIIYIVTMAIVASLMFAFNGMMFSQDMKDVYREFGIFITFVGLASFFIIIIVIWLIHYMVNFMMEKRSREFGTYLLLGMNKKQIASIFLRENMILGFISLLAGFIPGMFFQIAFTNIFYSIVNAEYHISPDFSLWNLLLTFGLFFSAYVLALFRVKRKFKKMTINSLISMDKHNELVKNEKNTWKKLLVFISIAYIILFNLLALTSNMSLGSVWFYIAGLVAAIYLLYIGLSSFFLSYIKKQHKGIYKEANIFVFRQLSSKIKTMRFTMGTLTILFTTALLAWMVVMMFTDYQNKELGKSLAFDVLVFNEDTNYDFRDELNIISEDSAIEDQHSYNIYENGTDHINQYLYEHVDGTWQDDLGGSYFGYDTYIGISDYNYIRSMLGYETVELADNGYLIQSIERVKPYLEELAASGSLIDNKTLTYKGTFTEPLSQNGMNGADYLIVVPDQYLKSMDPYYSLLAVSIKGQAPAGLSERLLSIRPSLLNEIGGFNSTFQHGQGSNSIISYSSLVLVRDNDIVEVGLALVSIAFVLAYVGIVFLCAALTILAVQQLSDSSKYKFRYSILKQLGLSRKETDRVVLKQLGVYYLCPFLISIVLSMFIGLFASERFVYYTGIQAGIFWYYLLAVFVFAVLYAVYFIVTYVGFLRNIYH</sequence>
<feature type="transmembrane region" description="Helical" evidence="6">
    <location>
        <begin position="283"/>
        <end position="305"/>
    </location>
</feature>
<evidence type="ECO:0000259" key="7">
    <source>
        <dbReference type="Pfam" id="PF02687"/>
    </source>
</evidence>
<keyword evidence="2 6" id="KW-1003">Cell membrane</keyword>
<reference evidence="9" key="1">
    <citation type="journal article" date="2019" name="Int. J. Syst. Evol. Microbiol.">
        <title>The Global Catalogue of Microorganisms (GCM) 10K type strain sequencing project: providing services to taxonomists for standard genome sequencing and annotation.</title>
        <authorList>
            <consortium name="The Broad Institute Genomics Platform"/>
            <consortium name="The Broad Institute Genome Sequencing Center for Infectious Disease"/>
            <person name="Wu L."/>
            <person name="Ma J."/>
        </authorList>
    </citation>
    <scope>NUCLEOTIDE SEQUENCE [LARGE SCALE GENOMIC DNA]</scope>
    <source>
        <strain evidence="9">JCM 12774</strain>
    </source>
</reference>
<evidence type="ECO:0000313" key="9">
    <source>
        <dbReference type="Proteomes" id="UP001500340"/>
    </source>
</evidence>
<feature type="transmembrane region" description="Helical" evidence="6">
    <location>
        <begin position="203"/>
        <end position="223"/>
    </location>
</feature>
<dbReference type="Pfam" id="PF02687">
    <property type="entry name" value="FtsX"/>
    <property type="match status" value="1"/>
</dbReference>
<feature type="transmembrane region" description="Helical" evidence="6">
    <location>
        <begin position="150"/>
        <end position="169"/>
    </location>
</feature>
<dbReference type="Proteomes" id="UP001500340">
    <property type="component" value="Unassembled WGS sequence"/>
</dbReference>
<accession>A0ABP3HVA7</accession>
<feature type="transmembrane region" description="Helical" evidence="6">
    <location>
        <begin position="229"/>
        <end position="255"/>
    </location>
</feature>
<evidence type="ECO:0000256" key="1">
    <source>
        <dbReference type="ARBA" id="ARBA00004651"/>
    </source>
</evidence>
<dbReference type="PANTHER" id="PTHR46795">
    <property type="entry name" value="ABC TRANSPORTER PERMEASE-RELATED-RELATED"/>
    <property type="match status" value="1"/>
</dbReference>
<comment type="subcellular location">
    <subcellularLocation>
        <location evidence="1 6">Cell membrane</location>
        <topology evidence="1 6">Multi-pass membrane protein</topology>
    </subcellularLocation>
</comment>
<evidence type="ECO:0000256" key="2">
    <source>
        <dbReference type="ARBA" id="ARBA00022475"/>
    </source>
</evidence>
<feature type="transmembrane region" description="Helical" evidence="6">
    <location>
        <begin position="637"/>
        <end position="662"/>
    </location>
</feature>
<evidence type="ECO:0000256" key="3">
    <source>
        <dbReference type="ARBA" id="ARBA00022692"/>
    </source>
</evidence>
<proteinExistence type="inferred from homology"/>
<dbReference type="InterPro" id="IPR003838">
    <property type="entry name" value="ABC3_permease_C"/>
</dbReference>
<feature type="domain" description="ABC3 transporter permease C-terminal" evidence="7">
    <location>
        <begin position="59"/>
        <end position="173"/>
    </location>
</feature>
<name>A0ABP3HVA7_9BACL</name>
<dbReference type="InterPro" id="IPR027022">
    <property type="entry name" value="ABC_permease_BceB-typ"/>
</dbReference>
<comment type="similarity">
    <text evidence="6">Belongs to the ABC-4 integral membrane protein family.</text>
</comment>
<dbReference type="RefSeq" id="WP_343857951.1">
    <property type="nucleotide sequence ID" value="NZ_BAAACX010000006.1"/>
</dbReference>
<dbReference type="PANTHER" id="PTHR46795:SF3">
    <property type="entry name" value="ABC TRANSPORTER PERMEASE"/>
    <property type="match status" value="1"/>
</dbReference>
<feature type="transmembrane region" description="Helical" evidence="6">
    <location>
        <begin position="602"/>
        <end position="622"/>
    </location>
</feature>
<keyword evidence="6" id="KW-0813">Transport</keyword>